<evidence type="ECO:0000313" key="1">
    <source>
        <dbReference type="EMBL" id="BAO30962.1"/>
    </source>
</evidence>
<dbReference type="AlphaFoldDB" id="W0SJ07"/>
<dbReference type="STRING" id="1223802.SUTH_03189"/>
<gene>
    <name evidence="1" type="ORF">SUTH_03189</name>
</gene>
<evidence type="ECO:0000313" key="2">
    <source>
        <dbReference type="Proteomes" id="UP000031637"/>
    </source>
</evidence>
<sequence>MARNKPIATGPRFTAVDPDRGTFLAKASPGVGADGTATPATFRPSGITCSRQGLSRPEIACRTGHMSYVPEIGAARIGACRWNNDGPARAGRLARK</sequence>
<dbReference type="EMBL" id="AP012547">
    <property type="protein sequence ID" value="BAO30962.1"/>
    <property type="molecule type" value="Genomic_DNA"/>
</dbReference>
<dbReference type="HOGENOM" id="CLU_2358622_0_0_4"/>
<proteinExistence type="predicted"/>
<dbReference type="Proteomes" id="UP000031637">
    <property type="component" value="Chromosome"/>
</dbReference>
<organism evidence="1 2">
    <name type="scientific">Sulfuritalea hydrogenivorans sk43H</name>
    <dbReference type="NCBI Taxonomy" id="1223802"/>
    <lineage>
        <taxon>Bacteria</taxon>
        <taxon>Pseudomonadati</taxon>
        <taxon>Pseudomonadota</taxon>
        <taxon>Betaproteobacteria</taxon>
        <taxon>Nitrosomonadales</taxon>
        <taxon>Sterolibacteriaceae</taxon>
        <taxon>Sulfuritalea</taxon>
    </lineage>
</organism>
<reference evidence="1 2" key="1">
    <citation type="journal article" date="2014" name="Syst. Appl. Microbiol.">
        <title>Complete genomes of freshwater sulfur oxidizers Sulfuricella denitrificans skB26 and Sulfuritalea hydrogenivorans sk43H: genetic insights into the sulfur oxidation pathway of betaproteobacteria.</title>
        <authorList>
            <person name="Watanabe T."/>
            <person name="Kojima H."/>
            <person name="Fukui M."/>
        </authorList>
    </citation>
    <scope>NUCLEOTIDE SEQUENCE [LARGE SCALE GENOMIC DNA]</scope>
    <source>
        <strain evidence="1">DSM22779</strain>
    </source>
</reference>
<accession>W0SJ07</accession>
<protein>
    <submittedName>
        <fullName evidence="1">Uncharacterized protein</fullName>
    </submittedName>
</protein>
<name>W0SJ07_9PROT</name>
<dbReference type="KEGG" id="shd:SUTH_03189"/>
<keyword evidence="2" id="KW-1185">Reference proteome</keyword>